<accession>A0AAW0L640</accession>
<dbReference type="Pfam" id="PF05057">
    <property type="entry name" value="DUF676"/>
    <property type="match status" value="1"/>
</dbReference>
<dbReference type="InterPro" id="IPR044294">
    <property type="entry name" value="Lipase-like"/>
</dbReference>
<dbReference type="Gene3D" id="3.40.50.1820">
    <property type="entry name" value="alpha/beta hydrolase"/>
    <property type="match status" value="1"/>
</dbReference>
<dbReference type="SUPFAM" id="SSF53474">
    <property type="entry name" value="alpha/beta-Hydrolases"/>
    <property type="match status" value="1"/>
</dbReference>
<evidence type="ECO:0000313" key="2">
    <source>
        <dbReference type="EMBL" id="KAK7847158.1"/>
    </source>
</evidence>
<evidence type="ECO:0000259" key="1">
    <source>
        <dbReference type="Pfam" id="PF05057"/>
    </source>
</evidence>
<sequence length="449" mass="49189">MIATTSPLLTASAASSSSSLAPAFSKPIRSESAFLLSVGFGFSSPTRRPLVAAAAAAASSSGKSMEVLRKIGGGCFKGKDSKGVIKVEADSGGEDVFQVSSGPLPDHLVVMVNGLIGSASDWRYAGEQFVKKLPDKVIVHREFSLSHVIPALPARSECNSSRLTFDGVDLMGERLAEEVLAVVRRRPEVRKISFVAHSLGGLVARYAIGRLYEHSSIVKTAALTGNPVSEEHKNSMVQGHEQPHEAKIAGLEPMNFITFATPHLGSKGHKQAEESKYMVILPFLCGLPFLERRASQTAHLVAGMSGKHLFLMDKNDGKPPLLLRMVNDSEDLKFISALRAFKRRVAYANANYDHMVGWRTSSIRRQNELPKSNLLVTDERYPHIVYVERETMDDVCNKASLVAGNQTIDLEEEMIRGLTQVTWERVDVSFQKSRQRYIAHNTIQASSES</sequence>
<dbReference type="InterPro" id="IPR029058">
    <property type="entry name" value="AB_hydrolase_fold"/>
</dbReference>
<dbReference type="Proteomes" id="UP000237347">
    <property type="component" value="Unassembled WGS sequence"/>
</dbReference>
<comment type="caution">
    <text evidence="2">The sequence shown here is derived from an EMBL/GenBank/DDBJ whole genome shotgun (WGS) entry which is preliminary data.</text>
</comment>
<dbReference type="EMBL" id="PKMF04000145">
    <property type="protein sequence ID" value="KAK7847158.1"/>
    <property type="molecule type" value="Genomic_DNA"/>
</dbReference>
<dbReference type="PANTHER" id="PTHR12482">
    <property type="entry name" value="LIPASE ROG1-RELATED-RELATED"/>
    <property type="match status" value="1"/>
</dbReference>
<dbReference type="InterPro" id="IPR007751">
    <property type="entry name" value="DUF676_lipase-like"/>
</dbReference>
<evidence type="ECO:0000313" key="3">
    <source>
        <dbReference type="Proteomes" id="UP000237347"/>
    </source>
</evidence>
<organism evidence="2 3">
    <name type="scientific">Quercus suber</name>
    <name type="common">Cork oak</name>
    <dbReference type="NCBI Taxonomy" id="58331"/>
    <lineage>
        <taxon>Eukaryota</taxon>
        <taxon>Viridiplantae</taxon>
        <taxon>Streptophyta</taxon>
        <taxon>Embryophyta</taxon>
        <taxon>Tracheophyta</taxon>
        <taxon>Spermatophyta</taxon>
        <taxon>Magnoliopsida</taxon>
        <taxon>eudicotyledons</taxon>
        <taxon>Gunneridae</taxon>
        <taxon>Pentapetalae</taxon>
        <taxon>rosids</taxon>
        <taxon>fabids</taxon>
        <taxon>Fagales</taxon>
        <taxon>Fagaceae</taxon>
        <taxon>Quercus</taxon>
    </lineage>
</organism>
<proteinExistence type="predicted"/>
<dbReference type="AlphaFoldDB" id="A0AAW0L640"/>
<feature type="domain" description="DUF676" evidence="1">
    <location>
        <begin position="105"/>
        <end position="360"/>
    </location>
</feature>
<name>A0AAW0L640_QUESU</name>
<dbReference type="PANTHER" id="PTHR12482:SF4">
    <property type="entry name" value="ALPHA_BETA-HYDROLASES SUPERFAMILY PROTEIN"/>
    <property type="match status" value="1"/>
</dbReference>
<keyword evidence="3" id="KW-1185">Reference proteome</keyword>
<gene>
    <name evidence="2" type="primary">SPAC4A8.10</name>
    <name evidence="2" type="ORF">CFP56_007043</name>
</gene>
<reference evidence="2 3" key="1">
    <citation type="journal article" date="2018" name="Sci. Data">
        <title>The draft genome sequence of cork oak.</title>
        <authorList>
            <person name="Ramos A.M."/>
            <person name="Usie A."/>
            <person name="Barbosa P."/>
            <person name="Barros P.M."/>
            <person name="Capote T."/>
            <person name="Chaves I."/>
            <person name="Simoes F."/>
            <person name="Abreu I."/>
            <person name="Carrasquinho I."/>
            <person name="Faro C."/>
            <person name="Guimaraes J.B."/>
            <person name="Mendonca D."/>
            <person name="Nobrega F."/>
            <person name="Rodrigues L."/>
            <person name="Saibo N.J.M."/>
            <person name="Varela M.C."/>
            <person name="Egas C."/>
            <person name="Matos J."/>
            <person name="Miguel C.M."/>
            <person name="Oliveira M.M."/>
            <person name="Ricardo C.P."/>
            <person name="Goncalves S."/>
        </authorList>
    </citation>
    <scope>NUCLEOTIDE SEQUENCE [LARGE SCALE GENOMIC DNA]</scope>
    <source>
        <strain evidence="3">cv. HL8</strain>
    </source>
</reference>
<protein>
    <submittedName>
        <fullName evidence="2">Lipase c4a8.10</fullName>
    </submittedName>
</protein>